<accession>A0A6C2YKI6</accession>
<evidence type="ECO:0000313" key="2">
    <source>
        <dbReference type="Proteomes" id="UP000464378"/>
    </source>
</evidence>
<gene>
    <name evidence="1" type="ORF">GMBLW1_20140</name>
</gene>
<proteinExistence type="predicted"/>
<dbReference type="InParanoid" id="A0A6C2YKI6"/>
<dbReference type="RefSeq" id="WP_162657178.1">
    <property type="nucleotide sequence ID" value="NZ_LR593887.1"/>
</dbReference>
<reference evidence="1" key="1">
    <citation type="submission" date="2019-04" db="EMBL/GenBank/DDBJ databases">
        <authorList>
            <consortium name="Science for Life Laboratories"/>
        </authorList>
    </citation>
    <scope>NUCLEOTIDE SEQUENCE</scope>
    <source>
        <strain evidence="1">MBLW1</strain>
    </source>
</reference>
<sequence>MRIPRWNHWLRRLTTQNWLRPFRPHPRPIVRAAWNHPNRELPEPFARLIAPGDRGICLGGFVAGWLRPLAQRVGPTGQIIAVESEADPRAALRLLRSRFDLRQLAVAPSIPSDASANSREWNWLLIGASATIHRDGEGDAISQILESATRPAVWWQLPLGESRLQDFDSEWVQSFEQLGYAVYGSTPSGLVPWGPGVVADAVALLTLAHLARLPRESVRSLPLLPQLPDSLPRAA</sequence>
<dbReference type="EMBL" id="LR593887">
    <property type="protein sequence ID" value="VTR99926.1"/>
    <property type="molecule type" value="Genomic_DNA"/>
</dbReference>
<organism evidence="1">
    <name type="scientific">Tuwongella immobilis</name>
    <dbReference type="NCBI Taxonomy" id="692036"/>
    <lineage>
        <taxon>Bacteria</taxon>
        <taxon>Pseudomonadati</taxon>
        <taxon>Planctomycetota</taxon>
        <taxon>Planctomycetia</taxon>
        <taxon>Gemmatales</taxon>
        <taxon>Gemmataceae</taxon>
        <taxon>Tuwongella</taxon>
    </lineage>
</organism>
<dbReference type="KEGG" id="tim:GMBLW1_20140"/>
<name>A0A6C2YKI6_9BACT</name>
<keyword evidence="2" id="KW-1185">Reference proteome</keyword>
<dbReference type="AlphaFoldDB" id="A0A6C2YKI6"/>
<dbReference type="Proteomes" id="UP000464378">
    <property type="component" value="Chromosome"/>
</dbReference>
<protein>
    <submittedName>
        <fullName evidence="1">Uncharacterized protein</fullName>
    </submittedName>
</protein>
<dbReference type="EMBL" id="LR586016">
    <property type="protein sequence ID" value="VIP01946.1"/>
    <property type="molecule type" value="Genomic_DNA"/>
</dbReference>
<evidence type="ECO:0000313" key="1">
    <source>
        <dbReference type="EMBL" id="VIP01946.1"/>
    </source>
</evidence>